<evidence type="ECO:0000256" key="7">
    <source>
        <dbReference type="ARBA" id="ARBA00022989"/>
    </source>
</evidence>
<keyword evidence="3 10" id="KW-0328">Glycosyltransferase</keyword>
<name>A0A0N4Z0N2_PARTI</name>
<dbReference type="WBParaSite" id="PTRK_0000026200.1">
    <property type="protein sequence ID" value="PTRK_0000026200.1"/>
    <property type="gene ID" value="PTRK_0000026200"/>
</dbReference>
<evidence type="ECO:0000256" key="9">
    <source>
        <dbReference type="ARBA" id="ARBA00023136"/>
    </source>
</evidence>
<dbReference type="PANTHER" id="PTHR11214">
    <property type="entry name" value="BETA-1,3-N-ACETYLGLUCOSAMINYLTRANSFERASE"/>
    <property type="match status" value="1"/>
</dbReference>
<evidence type="ECO:0000256" key="5">
    <source>
        <dbReference type="ARBA" id="ARBA00022692"/>
    </source>
</evidence>
<evidence type="ECO:0000256" key="6">
    <source>
        <dbReference type="ARBA" id="ARBA00022968"/>
    </source>
</evidence>
<keyword evidence="6 10" id="KW-0735">Signal-anchor</keyword>
<dbReference type="PANTHER" id="PTHR11214:SF349">
    <property type="entry name" value="BETA-1,3-GALACTOSYLTRANSFERASE BRN"/>
    <property type="match status" value="1"/>
</dbReference>
<keyword evidence="4" id="KW-0808">Transferase</keyword>
<organism evidence="11 12">
    <name type="scientific">Parastrongyloides trichosuri</name>
    <name type="common">Possum-specific nematode worm</name>
    <dbReference type="NCBI Taxonomy" id="131310"/>
    <lineage>
        <taxon>Eukaryota</taxon>
        <taxon>Metazoa</taxon>
        <taxon>Ecdysozoa</taxon>
        <taxon>Nematoda</taxon>
        <taxon>Chromadorea</taxon>
        <taxon>Rhabditida</taxon>
        <taxon>Tylenchina</taxon>
        <taxon>Panagrolaimomorpha</taxon>
        <taxon>Strongyloidoidea</taxon>
        <taxon>Strongyloididae</taxon>
        <taxon>Parastrongyloides</taxon>
    </lineage>
</organism>
<dbReference type="GO" id="GO:0006493">
    <property type="term" value="P:protein O-linked glycosylation"/>
    <property type="evidence" value="ECO:0007669"/>
    <property type="project" value="TreeGrafter"/>
</dbReference>
<protein>
    <recommendedName>
        <fullName evidence="10">Hexosyltransferase</fullName>
        <ecNumber evidence="10">2.4.1.-</ecNumber>
    </recommendedName>
</protein>
<evidence type="ECO:0000256" key="3">
    <source>
        <dbReference type="ARBA" id="ARBA00022676"/>
    </source>
</evidence>
<evidence type="ECO:0000313" key="11">
    <source>
        <dbReference type="Proteomes" id="UP000038045"/>
    </source>
</evidence>
<dbReference type="Proteomes" id="UP000038045">
    <property type="component" value="Unplaced"/>
</dbReference>
<reference evidence="12" key="1">
    <citation type="submission" date="2017-02" db="UniProtKB">
        <authorList>
            <consortium name="WormBaseParasite"/>
        </authorList>
    </citation>
    <scope>IDENTIFICATION</scope>
</reference>
<dbReference type="GO" id="GO:0016758">
    <property type="term" value="F:hexosyltransferase activity"/>
    <property type="evidence" value="ECO:0007669"/>
    <property type="project" value="InterPro"/>
</dbReference>
<evidence type="ECO:0000256" key="1">
    <source>
        <dbReference type="ARBA" id="ARBA00004323"/>
    </source>
</evidence>
<keyword evidence="7 10" id="KW-1133">Transmembrane helix</keyword>
<keyword evidence="9 10" id="KW-0472">Membrane</keyword>
<dbReference type="Pfam" id="PF01762">
    <property type="entry name" value="Galactosyl_T"/>
    <property type="match status" value="1"/>
</dbReference>
<keyword evidence="5 10" id="KW-0812">Transmembrane</keyword>
<evidence type="ECO:0000256" key="4">
    <source>
        <dbReference type="ARBA" id="ARBA00022679"/>
    </source>
</evidence>
<proteinExistence type="inferred from homology"/>
<dbReference type="EC" id="2.4.1.-" evidence="10"/>
<evidence type="ECO:0000256" key="2">
    <source>
        <dbReference type="ARBA" id="ARBA00008661"/>
    </source>
</evidence>
<dbReference type="STRING" id="131310.A0A0N4Z0N2"/>
<evidence type="ECO:0000256" key="10">
    <source>
        <dbReference type="RuleBase" id="RU363063"/>
    </source>
</evidence>
<comment type="subcellular location">
    <subcellularLocation>
        <location evidence="1 10">Golgi apparatus membrane</location>
        <topology evidence="1 10">Single-pass type II membrane protein</topology>
    </subcellularLocation>
</comment>
<evidence type="ECO:0000313" key="12">
    <source>
        <dbReference type="WBParaSite" id="PTRK_0000026200.1"/>
    </source>
</evidence>
<keyword evidence="8 10" id="KW-0333">Golgi apparatus</keyword>
<dbReference type="InterPro" id="IPR002659">
    <property type="entry name" value="Glyco_trans_31"/>
</dbReference>
<sequence length="333" mass="39859">MIRRYQRKPKLLILFVPTFLLLSYWIGLLDYFREKSFNEFKWEPYNIDVRRQVILQITGSKPEYKEIYSSPKYLLSPSCDGQKLGEKRSVLIIIKSAPNRYEYRKTIRETWGKQTNLLGFKIRTTFVMGSDEKYDKNIKIEFNEYKDLIVGDFFDHYRNNTLKLLLSYDYAKNYCNVKNPIPFYLFIDDDYFLSIENLIGEIKHHIPSERLYMGYRFDSTPFRITLAKHYISLFEYPYTRWPPYISAGAVLLSNTSLYEFYYASKYVKFFKFDDIYAGIIAYILGITPIHNEKFAFWKNGAENDDFSITIAHHGFDPIMLRNKWTELHNNKVE</sequence>
<dbReference type="Gene3D" id="3.90.550.50">
    <property type="match status" value="1"/>
</dbReference>
<dbReference type="GO" id="GO:0008194">
    <property type="term" value="F:UDP-glycosyltransferase activity"/>
    <property type="evidence" value="ECO:0007669"/>
    <property type="project" value="TreeGrafter"/>
</dbReference>
<comment type="similarity">
    <text evidence="2 10">Belongs to the glycosyltransferase 31 family.</text>
</comment>
<feature type="transmembrane region" description="Helical" evidence="10">
    <location>
        <begin position="12"/>
        <end position="32"/>
    </location>
</feature>
<dbReference type="AlphaFoldDB" id="A0A0N4Z0N2"/>
<accession>A0A0N4Z0N2</accession>
<keyword evidence="11" id="KW-1185">Reference proteome</keyword>
<evidence type="ECO:0000256" key="8">
    <source>
        <dbReference type="ARBA" id="ARBA00023034"/>
    </source>
</evidence>
<dbReference type="GO" id="GO:0000139">
    <property type="term" value="C:Golgi membrane"/>
    <property type="evidence" value="ECO:0007669"/>
    <property type="project" value="UniProtKB-SubCell"/>
</dbReference>